<reference evidence="5" key="1">
    <citation type="journal article" date="2021" name="Microbiol. Resour. Announc.">
        <title>LGAAP: Leishmaniinae Genome Assembly and Annotation Pipeline.</title>
        <authorList>
            <person name="Almutairi H."/>
            <person name="Urbaniak M.D."/>
            <person name="Bates M.D."/>
            <person name="Jariyapan N."/>
            <person name="Kwakye-Nuako G."/>
            <person name="Thomaz-Soccol V."/>
            <person name="Al-Salem W.S."/>
            <person name="Dillon R.J."/>
            <person name="Bates P.A."/>
            <person name="Gatherer D."/>
        </authorList>
    </citation>
    <scope>NUCLEOTIDE SEQUENCE [LARGE SCALE GENOMIC DNA]</scope>
</reference>
<evidence type="ECO:0000256" key="1">
    <source>
        <dbReference type="ARBA" id="ARBA00022737"/>
    </source>
</evidence>
<feature type="compositionally biased region" description="Basic and acidic residues" evidence="3">
    <location>
        <begin position="850"/>
        <end position="862"/>
    </location>
</feature>
<feature type="compositionally biased region" description="Low complexity" evidence="3">
    <location>
        <begin position="1554"/>
        <end position="1566"/>
    </location>
</feature>
<feature type="region of interest" description="Disordered" evidence="3">
    <location>
        <begin position="28"/>
        <end position="60"/>
    </location>
</feature>
<dbReference type="GeneID" id="92516966"/>
<feature type="region of interest" description="Disordered" evidence="3">
    <location>
        <begin position="229"/>
        <end position="251"/>
    </location>
</feature>
<dbReference type="GO" id="GO:0005829">
    <property type="term" value="C:cytosol"/>
    <property type="evidence" value="ECO:0007669"/>
    <property type="project" value="TreeGrafter"/>
</dbReference>
<protein>
    <submittedName>
        <fullName evidence="4">Uncharacterized protein</fullName>
    </submittedName>
</protein>
<dbReference type="Proteomes" id="UP000673552">
    <property type="component" value="Unassembled WGS sequence"/>
</dbReference>
<dbReference type="RefSeq" id="XP_067180658.1">
    <property type="nucleotide sequence ID" value="XM_067324454.1"/>
</dbReference>
<proteinExistence type="predicted"/>
<keyword evidence="5" id="KW-1185">Reference proteome</keyword>
<dbReference type="InterPro" id="IPR011989">
    <property type="entry name" value="ARM-like"/>
</dbReference>
<sequence>MENRVVALAVLENLIHWPLPNRSGDAATVRGLDEDDEDGGVSSALVSAGDAEDLSREPREHKQDRYRAVLLLPHLCHRLGSRWVETEIVPYLLRCVEEDDAQLALVAGMALLGVTLPRRTPLGPTTLGSSGNSPTASGTSHSARGNTFGAFLSVEDVQPVCALLAASSAEETRQFTAQVVIPHLFFGVALERDITLESWDLKYVPLSVLQADMAVTATSMAADAEADYLENEDSDPAGDADPVENSDTGDGAAPTVRLAAAVWKQLQRKHMLSMRTRAAVATASPSMGAGARLDPKPTCSTTINSKDASASLSETLPTDFPAPTEEDVRKRCYALAIEDESVQFLCSGSYASLTGPWCFDGSSRLASLCSGAGAAGASDASGSCSRGNGVFASSPLAAFRCFRRHRRRVDNGQALRRVPPAPCLPLSSADFDLYGAAYASDTGSSGGDDFFTVNVRARALVSGLVRWTDALTPPAAASTASPLSSDVGMARPTRLHADDSLCLFDYLCCDERRNALRSRWRSLLKTLQGFLESPYPGPVAVAVETVSGLLHAVQTVLWEAEQQQQEQQRATSGHASGVSPCSSPLRSKVAAIDAGADADAWSGIRVPAEPLLTTAALQTFMYRMSRRHVAYCVAAAVSVRAVPMPRSLTPSSMKTLTDSASRVLRSALVTAQVLLSELLLRHRVLMKVDLDGGRMMLQIGPGPSESRIASLSAWDVSFAGAVPSPAASMPGNATFLMATASPADGTIEKGGAKWPRGAINAASAFHLHRLVRRTLLRALPLCVDFLSIFHPTAAARAPPNASASGASAPIFSLSAVCPLLMEVLVPPSALPPLLHVLRVAIDLQQRAEKGLETSEKHAREEAAAPSPAPPMPLVDPAGPTMMAPALWSAMTAAGSLLELDTAAAEALPMLEESPASVDFALLEAALDAVQRLTAEAAVQLSVTPQTGVHRGFSAPAHDAGAPPSHVLDAVCAQLFVLLAVCLRWVPRYASWKTRWLIAQRLPRLVATACLFLARMSELANEEKLSTTPEPTAHQLRARTWLSHLMHLLASLYTPAPRSGAAPLNDLVDDEEVEVRCIAAQCAMRCFGVAAEAALRVSSSAGPHREQAHTKTSTSSRESSLLPSLREALLQLLDATARRVLAAASDGDTRVRCRSARALAGLSRTLSALAVADPSPLARSASSASTSEEGEATVWARYLYSNTDALLRLMTDDRPTVQLALVSQLTDLLLMRMRQPPHDERSHQCFDKEDQRRMLSGESADEVHYDALLQCLRQLAQHELWRLREKYAVLLAHLCGCLLRTAAAAPTPALHGRHTNAQRMGSMAFSAINARRVSGDSAADDAAQGPVTEAAAVTRQSGPDAAAWAHTHPLYQLARTDLLTLLVAALFDKVKAVRDAALDAVERMCLQVAVASSRNAAGTSAVVGSGGRERGGNAGRQLGMRYGARALDATGNAAVSGCLNVNSLVDDVLWPRICAYAPAWETYLSRSALLRIAMRLRVDKTAAFIPLLDQLARDPVLNVRLVVAKVILEVLLSSPEAHTITTPAPLLEAKDGEEASASPPTSSPMSAYKPELPSGTVVYSILMHKPLPPLLTGSGSGKSRAVGSVDDVLPPLRFDEEERTGVVLEILRQLLEDPCSDVRDEAAKALKVCF</sequence>
<reference evidence="5" key="2">
    <citation type="journal article" date="2021" name="Sci. Data">
        <title>Chromosome-scale genome sequencing, assembly and annotation of six genomes from subfamily Leishmaniinae.</title>
        <authorList>
            <person name="Almutairi H."/>
            <person name="Urbaniak M.D."/>
            <person name="Bates M.D."/>
            <person name="Jariyapan N."/>
            <person name="Kwakye-Nuako G."/>
            <person name="Thomaz Soccol V."/>
            <person name="Al-Salem W.S."/>
            <person name="Dillon R.J."/>
            <person name="Bates P.A."/>
            <person name="Gatherer D."/>
        </authorList>
    </citation>
    <scope>NUCLEOTIDE SEQUENCE [LARGE SCALE GENOMIC DNA]</scope>
</reference>
<feature type="region of interest" description="Disordered" evidence="3">
    <location>
        <begin position="850"/>
        <end position="875"/>
    </location>
</feature>
<keyword evidence="1" id="KW-0677">Repeat</keyword>
<dbReference type="InterPro" id="IPR016024">
    <property type="entry name" value="ARM-type_fold"/>
</dbReference>
<dbReference type="InterPro" id="IPR021133">
    <property type="entry name" value="HEAT_type_2"/>
</dbReference>
<feature type="repeat" description="HEAT" evidence="2">
    <location>
        <begin position="1622"/>
        <end position="1649"/>
    </location>
</feature>
<dbReference type="GO" id="GO:0005634">
    <property type="term" value="C:nucleus"/>
    <property type="evidence" value="ECO:0007669"/>
    <property type="project" value="TreeGrafter"/>
</dbReference>
<dbReference type="Gene3D" id="1.25.10.10">
    <property type="entry name" value="Leucine-rich Repeat Variant"/>
    <property type="match status" value="1"/>
</dbReference>
<feature type="region of interest" description="Disordered" evidence="3">
    <location>
        <begin position="1097"/>
        <end position="1119"/>
    </location>
</feature>
<organism evidence="4 5">
    <name type="scientific">Leishmania martiniquensis</name>
    <dbReference type="NCBI Taxonomy" id="1580590"/>
    <lineage>
        <taxon>Eukaryota</taxon>
        <taxon>Discoba</taxon>
        <taxon>Euglenozoa</taxon>
        <taxon>Kinetoplastea</taxon>
        <taxon>Metakinetoplastina</taxon>
        <taxon>Trypanosomatida</taxon>
        <taxon>Trypanosomatidae</taxon>
        <taxon>Leishmaniinae</taxon>
        <taxon>Leishmania</taxon>
    </lineage>
</organism>
<comment type="caution">
    <text evidence="4">The sequence shown here is derived from an EMBL/GenBank/DDBJ whole genome shotgun (WGS) entry which is preliminary data.</text>
</comment>
<dbReference type="PROSITE" id="PS50077">
    <property type="entry name" value="HEAT_REPEAT"/>
    <property type="match status" value="1"/>
</dbReference>
<dbReference type="SUPFAM" id="SSF48371">
    <property type="entry name" value="ARM repeat"/>
    <property type="match status" value="1"/>
</dbReference>
<name>A0A836KS79_9TRYP</name>
<feature type="region of interest" description="Disordered" evidence="3">
    <location>
        <begin position="123"/>
        <end position="142"/>
    </location>
</feature>
<dbReference type="InterPro" id="IPR051023">
    <property type="entry name" value="PP2A_Regulatory_Subunit_A"/>
</dbReference>
<evidence type="ECO:0000313" key="4">
    <source>
        <dbReference type="EMBL" id="KAG5484986.1"/>
    </source>
</evidence>
<dbReference type="GO" id="GO:0000159">
    <property type="term" value="C:protein phosphatase type 2A complex"/>
    <property type="evidence" value="ECO:0007669"/>
    <property type="project" value="TreeGrafter"/>
</dbReference>
<dbReference type="OrthoDB" id="273621at2759"/>
<dbReference type="PANTHER" id="PTHR10648">
    <property type="entry name" value="SERINE/THREONINE-PROTEIN PHOSPHATASE PP2A 65 KDA REGULATORY SUBUNIT"/>
    <property type="match status" value="1"/>
</dbReference>
<evidence type="ECO:0000256" key="3">
    <source>
        <dbReference type="SAM" id="MobiDB-lite"/>
    </source>
</evidence>
<gene>
    <name evidence="4" type="ORF">LSCM1_07066</name>
</gene>
<dbReference type="EMBL" id="JAFEUZ010000010">
    <property type="protein sequence ID" value="KAG5484986.1"/>
    <property type="molecule type" value="Genomic_DNA"/>
</dbReference>
<feature type="region of interest" description="Disordered" evidence="3">
    <location>
        <begin position="1541"/>
        <end position="1568"/>
    </location>
</feature>
<feature type="compositionally biased region" description="Acidic residues" evidence="3">
    <location>
        <begin position="229"/>
        <end position="244"/>
    </location>
</feature>
<feature type="compositionally biased region" description="Polar residues" evidence="3">
    <location>
        <begin position="129"/>
        <end position="142"/>
    </location>
</feature>
<dbReference type="PANTHER" id="PTHR10648:SF4">
    <property type="entry name" value="PROTEIN PHOSPHATASE 2 (FORMERLY 2A), REGULATORY SUBUNIT A, BETA ISOFORM-RELATED"/>
    <property type="match status" value="1"/>
</dbReference>
<dbReference type="KEGG" id="lmat:92516966"/>
<accession>A0A836KS79</accession>
<evidence type="ECO:0000313" key="5">
    <source>
        <dbReference type="Proteomes" id="UP000673552"/>
    </source>
</evidence>
<dbReference type="GO" id="GO:0019888">
    <property type="term" value="F:protein phosphatase regulator activity"/>
    <property type="evidence" value="ECO:0007669"/>
    <property type="project" value="TreeGrafter"/>
</dbReference>
<evidence type="ECO:0000256" key="2">
    <source>
        <dbReference type="PROSITE-ProRule" id="PRU00103"/>
    </source>
</evidence>